<protein>
    <submittedName>
        <fullName evidence="1">Uncharacterized protein</fullName>
    </submittedName>
</protein>
<dbReference type="AlphaFoldDB" id="A0A7S1HCC0"/>
<sequence length="454" mass="47075">MAVAKACKDDVTTQTVSGCVQMTVHNFMGTKVSMPIWGCLSPHLTYIGVNGGVNERQTITGTTLVNTVFDESVSMMYRTNAFSVSPPMTPAIPTFTAAQRSTVASDVNSLLGPSSLSYTSCAGPDPCNALPTPSTRGCFTLKPGALYSAKAAVDAGRTTEALTALSNDAMSCANVPGHVDTCLSVTFSGTPIMGGCWSPMLEGVAMPDLMGGAIKVDCGDGTASGVMPIPPAFVFGLPVPFDQILFTCCKGDLCNIDGAPTSGVLTIGVDIVIEVAGFSSTSDFVARGKTGTQQSVAGEVGVGASSVFATTCCEGTDDEDCTWFIQPPAGQIIKNTRRQAGPITVTVHVNRETRRNLDISGGTDRRAMTQDEIFDTANKGTFETTLLTRMKAAMPDVSGLSIKIKAVEKADGNKVRPPNALSGGSPRLSFWGGHGAWALAAAALALSSVRNIAV</sequence>
<dbReference type="EMBL" id="HBFX01049675">
    <property type="protein sequence ID" value="CAD8978829.1"/>
    <property type="molecule type" value="Transcribed_RNA"/>
</dbReference>
<proteinExistence type="predicted"/>
<name>A0A7S1HCC0_HEMAN</name>
<organism evidence="1">
    <name type="scientific">Hemiselmis andersenii</name>
    <name type="common">Cryptophyte alga</name>
    <dbReference type="NCBI Taxonomy" id="464988"/>
    <lineage>
        <taxon>Eukaryota</taxon>
        <taxon>Cryptophyceae</taxon>
        <taxon>Cryptomonadales</taxon>
        <taxon>Hemiselmidaceae</taxon>
        <taxon>Hemiselmis</taxon>
    </lineage>
</organism>
<accession>A0A7S1HCC0</accession>
<reference evidence="1" key="1">
    <citation type="submission" date="2021-01" db="EMBL/GenBank/DDBJ databases">
        <authorList>
            <person name="Corre E."/>
            <person name="Pelletier E."/>
            <person name="Niang G."/>
            <person name="Scheremetjew M."/>
            <person name="Finn R."/>
            <person name="Kale V."/>
            <person name="Holt S."/>
            <person name="Cochrane G."/>
            <person name="Meng A."/>
            <person name="Brown T."/>
            <person name="Cohen L."/>
        </authorList>
    </citation>
    <scope>NUCLEOTIDE SEQUENCE</scope>
    <source>
        <strain evidence="1">CCMP644</strain>
    </source>
</reference>
<evidence type="ECO:0000313" key="1">
    <source>
        <dbReference type="EMBL" id="CAD8978829.1"/>
    </source>
</evidence>
<gene>
    <name evidence="1" type="ORF">HAND00432_LOCUS29839</name>
</gene>